<evidence type="ECO:0000313" key="1">
    <source>
        <dbReference type="EMBL" id="PZR78376.1"/>
    </source>
</evidence>
<accession>A0A2W5Z6L2</accession>
<name>A0A2W5Z6L2_9BACT</name>
<sequence>MNTIDLQGCHPEPLGSYLKALGVLRLVTQDRRGDPGARGQWTDADTFGLVTAMERERLVAFFLDDYEPTPLVAPWNGGSGFDGRDAGIADIEASTQPRLAPYREAIAAARRVFKAYPGQGKAAKRELLEACRAELPDAAVDWIDAAAVLTDDDPVYPALLGTGGNIGRLELSNNFMQRLGDVLCLGNGQRAPGRDESRQWLEACLFADRPVRHLRVSAGQFDPGAAGGILSSPLESLDKEGFVNPWDFVLGLEGALVFASAASRRLEAARAKPSLPFMVGASPVGYASSAPDERSKGELWAPLWRKPAGFGEVARLIGEGRAEWRGRQAARGIDMARAATTLGVDRGVHSFVRHLFVERHGQNMLAVPVGRVEVRERPGVGLLAPVDDWLSRARQGSNPPSGVARALRAVEAGMYDVSATGPSPGRMQSVLTALAAAELAVGRSTGHRVRSGTRPVRLPAEQWLAASNDDTPELRLAAALASGRDDGGACLRWLLRPIHKGERGGLDWTDRPALVPGFGTAGVVGVLASAHVRRMMGRTASARSGPRAESEGDESTVGVQTAFQWGLPCRLSDIAQLVEGQIDDDRLGHLLGGLLLLDFHNPKESDAPWSFDEPDDLVADPAWAVLSPFFHGFVARESRLVPEIPWPAQLVAGRVTDVVERALLRLRMAGRDPAMRAIPPAFPESGSRLAAALLVPGPAGPLFRLLERSAPPAPDR</sequence>
<dbReference type="AlphaFoldDB" id="A0A2W5Z6L2"/>
<protein>
    <submittedName>
        <fullName evidence="1">Type I-U CRISPR-associated protein Csx17</fullName>
    </submittedName>
</protein>
<dbReference type="EMBL" id="QHBU01000259">
    <property type="protein sequence ID" value="PZR78376.1"/>
    <property type="molecule type" value="Genomic_DNA"/>
</dbReference>
<proteinExistence type="predicted"/>
<dbReference type="Proteomes" id="UP000248724">
    <property type="component" value="Unassembled WGS sequence"/>
</dbReference>
<comment type="caution">
    <text evidence="1">The sequence shown here is derived from an EMBL/GenBank/DDBJ whole genome shotgun (WGS) entry which is preliminary data.</text>
</comment>
<dbReference type="NCBIfam" id="TIGR04113">
    <property type="entry name" value="cas_csx17"/>
    <property type="match status" value="1"/>
</dbReference>
<evidence type="ECO:0000313" key="2">
    <source>
        <dbReference type="Proteomes" id="UP000248724"/>
    </source>
</evidence>
<organism evidence="1 2">
    <name type="scientific">Candidatus Aeolococcus gillhamiae</name>
    <dbReference type="NCBI Taxonomy" id="3127015"/>
    <lineage>
        <taxon>Bacteria</taxon>
        <taxon>Bacillati</taxon>
        <taxon>Candidatus Dormiibacterota</taxon>
        <taxon>Candidatus Dormibacteria</taxon>
        <taxon>Candidatus Aeolococcales</taxon>
        <taxon>Candidatus Aeolococcaceae</taxon>
        <taxon>Candidatus Aeolococcus</taxon>
    </lineage>
</organism>
<gene>
    <name evidence="1" type="primary">csx17</name>
    <name evidence="1" type="ORF">DLM65_13150</name>
</gene>
<reference evidence="1 2" key="1">
    <citation type="journal article" date="2017" name="Nature">
        <title>Atmospheric trace gases support primary production in Antarctic desert surface soil.</title>
        <authorList>
            <person name="Ji M."/>
            <person name="Greening C."/>
            <person name="Vanwonterghem I."/>
            <person name="Carere C.R."/>
            <person name="Bay S.K."/>
            <person name="Steen J.A."/>
            <person name="Montgomery K."/>
            <person name="Lines T."/>
            <person name="Beardall J."/>
            <person name="van Dorst J."/>
            <person name="Snape I."/>
            <person name="Stott M.B."/>
            <person name="Hugenholtz P."/>
            <person name="Ferrari B.C."/>
        </authorList>
    </citation>
    <scope>NUCLEOTIDE SEQUENCE [LARGE SCALE GENOMIC DNA]</scope>
    <source>
        <strain evidence="1">RRmetagenome_bin12</strain>
    </source>
</reference>
<dbReference type="InterPro" id="IPR026483">
    <property type="entry name" value="Cas_Csx17"/>
</dbReference>